<dbReference type="SUPFAM" id="SSF52266">
    <property type="entry name" value="SGNH hydrolase"/>
    <property type="match status" value="1"/>
</dbReference>
<dbReference type="Proteomes" id="UP001158050">
    <property type="component" value="Unassembled WGS sequence"/>
</dbReference>
<keyword evidence="1" id="KW-0812">Transmembrane</keyword>
<evidence type="ECO:0000313" key="2">
    <source>
        <dbReference type="EMBL" id="SMP88545.1"/>
    </source>
</evidence>
<keyword evidence="1" id="KW-0472">Membrane</keyword>
<sequence length="286" mass="34285">MKRFIFNIFILFIIIFVFNIIVFVFANDNYYKGYNDFPDKRFRSFIMADSHGMSIEKMPEKFGVYNFSDNSDSYYDMKRKLIYLIENHYKIDKIYISVDNYTLSPYRDKNNNLDKSIKYTSKIDYNYINEKYIKYYFPIFQPKINSLFRIYLQDKVKLIFQQRNNTVNIIWNKLSEEEKIVRAKDRVNSQFPSHNKSKALEQELIKIIDICQSNNIKLIGVKFPVSGYYLKMLGNKNYGADKLFVSKGLEIIDCQSFFKEKNEYFGDQDHLNFQGGEKFTKILLQK</sequence>
<dbReference type="EMBL" id="FXUO01000001">
    <property type="protein sequence ID" value="SMP88545.1"/>
    <property type="molecule type" value="Genomic_DNA"/>
</dbReference>
<evidence type="ECO:0000256" key="1">
    <source>
        <dbReference type="SAM" id="Phobius"/>
    </source>
</evidence>
<protein>
    <recommendedName>
        <fullName evidence="4">SGNH/GDSL hydrolase family protein</fullName>
    </recommendedName>
</protein>
<feature type="transmembrane region" description="Helical" evidence="1">
    <location>
        <begin position="6"/>
        <end position="26"/>
    </location>
</feature>
<evidence type="ECO:0008006" key="4">
    <source>
        <dbReference type="Google" id="ProtNLM"/>
    </source>
</evidence>
<accession>A0ABY1QYN2</accession>
<gene>
    <name evidence="2" type="ORF">SAMN05421679_101513</name>
</gene>
<comment type="caution">
    <text evidence="2">The sequence shown here is derived from an EMBL/GenBank/DDBJ whole genome shotgun (WGS) entry which is preliminary data.</text>
</comment>
<reference evidence="2 3" key="1">
    <citation type="submission" date="2017-05" db="EMBL/GenBank/DDBJ databases">
        <authorList>
            <person name="Varghese N."/>
            <person name="Submissions S."/>
        </authorList>
    </citation>
    <scope>NUCLEOTIDE SEQUENCE [LARGE SCALE GENOMIC DNA]</scope>
    <source>
        <strain evidence="2 3">DSM 18015</strain>
    </source>
</reference>
<evidence type="ECO:0000313" key="3">
    <source>
        <dbReference type="Proteomes" id="UP001158050"/>
    </source>
</evidence>
<organism evidence="2 3">
    <name type="scientific">Epilithonimonas pallida</name>
    <dbReference type="NCBI Taxonomy" id="373671"/>
    <lineage>
        <taxon>Bacteria</taxon>
        <taxon>Pseudomonadati</taxon>
        <taxon>Bacteroidota</taxon>
        <taxon>Flavobacteriia</taxon>
        <taxon>Flavobacteriales</taxon>
        <taxon>Weeksellaceae</taxon>
        <taxon>Chryseobacterium group</taxon>
        <taxon>Epilithonimonas</taxon>
    </lineage>
</organism>
<keyword evidence="1" id="KW-1133">Transmembrane helix</keyword>
<keyword evidence="3" id="KW-1185">Reference proteome</keyword>
<name>A0ABY1QYN2_9FLAO</name>
<proteinExistence type="predicted"/>